<sequence>MPVKRKAKKPLVSKKQQEEFKVEGKKVVSKVKALIKEGNVRKITVKDNKGRIILSLPVTAGVIGAFLVPPLVVIGAVAALITECTITVERRK</sequence>
<accession>A0A1F5F5K1</accession>
<keyword evidence="1" id="KW-1133">Transmembrane helix</keyword>
<gene>
    <name evidence="3" type="ORF">A2228_01810</name>
</gene>
<comment type="caution">
    <text evidence="3">The sequence shown here is derived from an EMBL/GenBank/DDBJ whole genome shotgun (WGS) entry which is preliminary data.</text>
</comment>
<feature type="transmembrane region" description="Helical" evidence="1">
    <location>
        <begin position="52"/>
        <end position="81"/>
    </location>
</feature>
<keyword evidence="1" id="KW-0812">Transmembrane</keyword>
<feature type="domain" description="DUF4342" evidence="2">
    <location>
        <begin position="14"/>
        <end position="90"/>
    </location>
</feature>
<evidence type="ECO:0000259" key="2">
    <source>
        <dbReference type="Pfam" id="PF14242"/>
    </source>
</evidence>
<evidence type="ECO:0000256" key="1">
    <source>
        <dbReference type="SAM" id="Phobius"/>
    </source>
</evidence>
<name>A0A1F5F5K1_9BACT</name>
<evidence type="ECO:0000313" key="3">
    <source>
        <dbReference type="EMBL" id="OGD74927.1"/>
    </source>
</evidence>
<evidence type="ECO:0000313" key="4">
    <source>
        <dbReference type="Proteomes" id="UP000176191"/>
    </source>
</evidence>
<keyword evidence="1" id="KW-0472">Membrane</keyword>
<organism evidence="3 4">
    <name type="scientific">Candidatus Collierbacteria bacterium RIFOXYA2_FULL_46_10</name>
    <dbReference type="NCBI Taxonomy" id="1817726"/>
    <lineage>
        <taxon>Bacteria</taxon>
        <taxon>Candidatus Collieribacteriota</taxon>
    </lineage>
</organism>
<dbReference type="InterPro" id="IPR025642">
    <property type="entry name" value="DUF4342"/>
</dbReference>
<dbReference type="Proteomes" id="UP000176191">
    <property type="component" value="Unassembled WGS sequence"/>
</dbReference>
<proteinExistence type="predicted"/>
<dbReference type="AlphaFoldDB" id="A0A1F5F5K1"/>
<protein>
    <recommendedName>
        <fullName evidence="2">DUF4342 domain-containing protein</fullName>
    </recommendedName>
</protein>
<dbReference type="EMBL" id="MFAK01000021">
    <property type="protein sequence ID" value="OGD74927.1"/>
    <property type="molecule type" value="Genomic_DNA"/>
</dbReference>
<dbReference type="Pfam" id="PF14242">
    <property type="entry name" value="DUF4342"/>
    <property type="match status" value="1"/>
</dbReference>
<reference evidence="3 4" key="1">
    <citation type="journal article" date="2016" name="Nat. Commun.">
        <title>Thousands of microbial genomes shed light on interconnected biogeochemical processes in an aquifer system.</title>
        <authorList>
            <person name="Anantharaman K."/>
            <person name="Brown C.T."/>
            <person name="Hug L.A."/>
            <person name="Sharon I."/>
            <person name="Castelle C.J."/>
            <person name="Probst A.J."/>
            <person name="Thomas B.C."/>
            <person name="Singh A."/>
            <person name="Wilkins M.J."/>
            <person name="Karaoz U."/>
            <person name="Brodie E.L."/>
            <person name="Williams K.H."/>
            <person name="Hubbard S.S."/>
            <person name="Banfield J.F."/>
        </authorList>
    </citation>
    <scope>NUCLEOTIDE SEQUENCE [LARGE SCALE GENOMIC DNA]</scope>
</reference>